<dbReference type="EMBL" id="GBXM01104805">
    <property type="protein sequence ID" value="JAH03772.1"/>
    <property type="molecule type" value="Transcribed_RNA"/>
</dbReference>
<sequence>MLYNYDKNFSCLFRYSVSSVFYPLIGIPLGYCWLYLCCYEGILIFGGESISL</sequence>
<reference evidence="2" key="2">
    <citation type="journal article" date="2015" name="Fish Shellfish Immunol.">
        <title>Early steps in the European eel (Anguilla anguilla)-Vibrio vulnificus interaction in the gills: Role of the RtxA13 toxin.</title>
        <authorList>
            <person name="Callol A."/>
            <person name="Pajuelo D."/>
            <person name="Ebbesson L."/>
            <person name="Teles M."/>
            <person name="MacKenzie S."/>
            <person name="Amaro C."/>
        </authorList>
    </citation>
    <scope>NUCLEOTIDE SEQUENCE</scope>
</reference>
<proteinExistence type="predicted"/>
<name>A0A0E9PHN8_ANGAN</name>
<keyword evidence="1" id="KW-0812">Transmembrane</keyword>
<keyword evidence="1" id="KW-0472">Membrane</keyword>
<reference evidence="2" key="1">
    <citation type="submission" date="2014-11" db="EMBL/GenBank/DDBJ databases">
        <authorList>
            <person name="Amaro Gonzalez C."/>
        </authorList>
    </citation>
    <scope>NUCLEOTIDE SEQUENCE</scope>
</reference>
<evidence type="ECO:0000313" key="2">
    <source>
        <dbReference type="EMBL" id="JAH03772.1"/>
    </source>
</evidence>
<evidence type="ECO:0000256" key="1">
    <source>
        <dbReference type="SAM" id="Phobius"/>
    </source>
</evidence>
<dbReference type="AlphaFoldDB" id="A0A0E9PHN8"/>
<accession>A0A0E9PHN8</accession>
<protein>
    <submittedName>
        <fullName evidence="2">Uncharacterized protein</fullName>
    </submittedName>
</protein>
<keyword evidence="1" id="KW-1133">Transmembrane helix</keyword>
<feature type="transmembrane region" description="Helical" evidence="1">
    <location>
        <begin position="20"/>
        <end position="45"/>
    </location>
</feature>
<organism evidence="2">
    <name type="scientific">Anguilla anguilla</name>
    <name type="common">European freshwater eel</name>
    <name type="synonym">Muraena anguilla</name>
    <dbReference type="NCBI Taxonomy" id="7936"/>
    <lineage>
        <taxon>Eukaryota</taxon>
        <taxon>Metazoa</taxon>
        <taxon>Chordata</taxon>
        <taxon>Craniata</taxon>
        <taxon>Vertebrata</taxon>
        <taxon>Euteleostomi</taxon>
        <taxon>Actinopterygii</taxon>
        <taxon>Neopterygii</taxon>
        <taxon>Teleostei</taxon>
        <taxon>Anguilliformes</taxon>
        <taxon>Anguillidae</taxon>
        <taxon>Anguilla</taxon>
    </lineage>
</organism>